<accession>A0ABV0MHH9</accession>
<protein>
    <submittedName>
        <fullName evidence="1">Uncharacterized protein</fullName>
    </submittedName>
</protein>
<evidence type="ECO:0000313" key="1">
    <source>
        <dbReference type="EMBL" id="MEQ2158565.1"/>
    </source>
</evidence>
<dbReference type="PANTHER" id="PTHR47130:SF6">
    <property type="entry name" value="EGG ENVELOPE GLYCOPROTEIN-LIKE PRECURSOR"/>
    <property type="match status" value="1"/>
</dbReference>
<organism evidence="1 2">
    <name type="scientific">Goodea atripinnis</name>
    <dbReference type="NCBI Taxonomy" id="208336"/>
    <lineage>
        <taxon>Eukaryota</taxon>
        <taxon>Metazoa</taxon>
        <taxon>Chordata</taxon>
        <taxon>Craniata</taxon>
        <taxon>Vertebrata</taxon>
        <taxon>Euteleostomi</taxon>
        <taxon>Actinopterygii</taxon>
        <taxon>Neopterygii</taxon>
        <taxon>Teleostei</taxon>
        <taxon>Neoteleostei</taxon>
        <taxon>Acanthomorphata</taxon>
        <taxon>Ovalentaria</taxon>
        <taxon>Atherinomorphae</taxon>
        <taxon>Cyprinodontiformes</taxon>
        <taxon>Goodeidae</taxon>
        <taxon>Goodea</taxon>
    </lineage>
</organism>
<reference evidence="1 2" key="1">
    <citation type="submission" date="2021-06" db="EMBL/GenBank/DDBJ databases">
        <authorList>
            <person name="Palmer J.M."/>
        </authorList>
    </citation>
    <scope>NUCLEOTIDE SEQUENCE [LARGE SCALE GENOMIC DNA]</scope>
    <source>
        <strain evidence="1 2">GA_2019</strain>
        <tissue evidence="1">Muscle</tissue>
    </source>
</reference>
<keyword evidence="2" id="KW-1185">Reference proteome</keyword>
<dbReference type="EMBL" id="JAHRIO010000920">
    <property type="protein sequence ID" value="MEQ2158565.1"/>
    <property type="molecule type" value="Genomic_DNA"/>
</dbReference>
<evidence type="ECO:0000313" key="2">
    <source>
        <dbReference type="Proteomes" id="UP001476798"/>
    </source>
</evidence>
<dbReference type="PANTHER" id="PTHR47130">
    <property type="entry name" value="SI:DKEY-19B23.11-RELATED"/>
    <property type="match status" value="1"/>
</dbReference>
<dbReference type="Proteomes" id="UP001476798">
    <property type="component" value="Unassembled WGS sequence"/>
</dbReference>
<name>A0ABV0MHH9_9TELE</name>
<sequence>LYSTSTQGWQVTFQNLDEQLPPMNLSKARREGYIFDFANGRIVFRTPYGQPESYSTEVENQCPVIRICFQCFNQHLSIGERGSSRGGPCNRVLASKLGGDYDAGSYHSGYMIWDTPEALYPSLGGTQISLGLNGKLVELAAAELQEGKKRFDFFP</sequence>
<gene>
    <name evidence="1" type="ORF">GOODEAATRI_013587</name>
</gene>
<feature type="non-terminal residue" evidence="1">
    <location>
        <position position="1"/>
    </location>
</feature>
<proteinExistence type="predicted"/>
<comment type="caution">
    <text evidence="1">The sequence shown here is derived from an EMBL/GenBank/DDBJ whole genome shotgun (WGS) entry which is preliminary data.</text>
</comment>